<dbReference type="AlphaFoldDB" id="A0A8K0NJN2"/>
<gene>
    <name evidence="2" type="ORF">E4U42_002560</name>
</gene>
<reference evidence="2" key="1">
    <citation type="journal article" date="2020" name="bioRxiv">
        <title>Whole genome comparisons of ergot fungi reveals the divergence and evolution of species within the genus Claviceps are the result of varying mechanisms driving genome evolution and host range expansion.</title>
        <authorList>
            <person name="Wyka S.A."/>
            <person name="Mondo S.J."/>
            <person name="Liu M."/>
            <person name="Dettman J."/>
            <person name="Nalam V."/>
            <person name="Broders K.D."/>
        </authorList>
    </citation>
    <scope>NUCLEOTIDE SEQUENCE</scope>
    <source>
        <strain evidence="2">CCC 489</strain>
    </source>
</reference>
<protein>
    <submittedName>
        <fullName evidence="2">Uncharacterized protein</fullName>
    </submittedName>
</protein>
<evidence type="ECO:0000313" key="3">
    <source>
        <dbReference type="Proteomes" id="UP000811619"/>
    </source>
</evidence>
<dbReference type="EMBL" id="SRPY01000204">
    <property type="protein sequence ID" value="KAG5927149.1"/>
    <property type="molecule type" value="Genomic_DNA"/>
</dbReference>
<comment type="caution">
    <text evidence="2">The sequence shown here is derived from an EMBL/GenBank/DDBJ whole genome shotgun (WGS) entry which is preliminary data.</text>
</comment>
<organism evidence="2 3">
    <name type="scientific">Claviceps africana</name>
    <dbReference type="NCBI Taxonomy" id="83212"/>
    <lineage>
        <taxon>Eukaryota</taxon>
        <taxon>Fungi</taxon>
        <taxon>Dikarya</taxon>
        <taxon>Ascomycota</taxon>
        <taxon>Pezizomycotina</taxon>
        <taxon>Sordariomycetes</taxon>
        <taxon>Hypocreomycetidae</taxon>
        <taxon>Hypocreales</taxon>
        <taxon>Clavicipitaceae</taxon>
        <taxon>Claviceps</taxon>
    </lineage>
</organism>
<dbReference type="Proteomes" id="UP000811619">
    <property type="component" value="Unassembled WGS sequence"/>
</dbReference>
<keyword evidence="3" id="KW-1185">Reference proteome</keyword>
<accession>A0A8K0NJN2</accession>
<evidence type="ECO:0000313" key="2">
    <source>
        <dbReference type="EMBL" id="KAG5927149.1"/>
    </source>
</evidence>
<evidence type="ECO:0000256" key="1">
    <source>
        <dbReference type="SAM" id="SignalP"/>
    </source>
</evidence>
<feature type="signal peptide" evidence="1">
    <location>
        <begin position="1"/>
        <end position="21"/>
    </location>
</feature>
<name>A0A8K0NJN2_9HYPO</name>
<feature type="chain" id="PRO_5035460108" evidence="1">
    <location>
        <begin position="22"/>
        <end position="120"/>
    </location>
</feature>
<proteinExistence type="predicted"/>
<keyword evidence="1" id="KW-0732">Signal</keyword>
<dbReference type="OrthoDB" id="10364220at2759"/>
<sequence>MKFSTPTVLAAVAIYAGQTLADCSIYPPPHLQIYSRVSCVPSKDGLSQRCDSIGASTTILPGGFSVASGTTNMEAVVYCGPPAINNTGTPTYCSPHSTGEFNFKCDKPISLVVYTECSTC</sequence>